<evidence type="ECO:0000313" key="2">
    <source>
        <dbReference type="EMBL" id="KIN99029.1"/>
    </source>
</evidence>
<name>A0A0C3ND44_PISTI</name>
<dbReference type="HOGENOM" id="CLU_007949_0_0_1"/>
<dbReference type="EMBL" id="KN832009">
    <property type="protein sequence ID" value="KIN99029.1"/>
    <property type="molecule type" value="Genomic_DNA"/>
</dbReference>
<reference evidence="2 3" key="1">
    <citation type="submission" date="2014-04" db="EMBL/GenBank/DDBJ databases">
        <authorList>
            <consortium name="DOE Joint Genome Institute"/>
            <person name="Kuo A."/>
            <person name="Kohler A."/>
            <person name="Costa M.D."/>
            <person name="Nagy L.G."/>
            <person name="Floudas D."/>
            <person name="Copeland A."/>
            <person name="Barry K.W."/>
            <person name="Cichocki N."/>
            <person name="Veneault-Fourrey C."/>
            <person name="LaButti K."/>
            <person name="Lindquist E.A."/>
            <person name="Lipzen A."/>
            <person name="Lundell T."/>
            <person name="Morin E."/>
            <person name="Murat C."/>
            <person name="Sun H."/>
            <person name="Tunlid A."/>
            <person name="Henrissat B."/>
            <person name="Grigoriev I.V."/>
            <person name="Hibbett D.S."/>
            <person name="Martin F."/>
            <person name="Nordberg H.P."/>
            <person name="Cantor M.N."/>
            <person name="Hua S.X."/>
        </authorList>
    </citation>
    <scope>NUCLEOTIDE SEQUENCE [LARGE SCALE GENOMIC DNA]</scope>
    <source>
        <strain evidence="2 3">Marx 270</strain>
    </source>
</reference>
<dbReference type="PANTHER" id="PTHR42037">
    <property type="match status" value="1"/>
</dbReference>
<proteinExistence type="predicted"/>
<organism evidence="2 3">
    <name type="scientific">Pisolithus tinctorius Marx 270</name>
    <dbReference type="NCBI Taxonomy" id="870435"/>
    <lineage>
        <taxon>Eukaryota</taxon>
        <taxon>Fungi</taxon>
        <taxon>Dikarya</taxon>
        <taxon>Basidiomycota</taxon>
        <taxon>Agaricomycotina</taxon>
        <taxon>Agaricomycetes</taxon>
        <taxon>Agaricomycetidae</taxon>
        <taxon>Boletales</taxon>
        <taxon>Sclerodermatineae</taxon>
        <taxon>Pisolithaceae</taxon>
        <taxon>Pisolithus</taxon>
    </lineage>
</organism>
<evidence type="ECO:0008006" key="4">
    <source>
        <dbReference type="Google" id="ProtNLM"/>
    </source>
</evidence>
<dbReference type="InParanoid" id="A0A0C3ND44"/>
<dbReference type="STRING" id="870435.A0A0C3ND44"/>
<dbReference type="PANTHER" id="PTHR42037:SF1">
    <property type="match status" value="1"/>
</dbReference>
<feature type="region of interest" description="Disordered" evidence="1">
    <location>
        <begin position="27"/>
        <end position="56"/>
    </location>
</feature>
<dbReference type="InterPro" id="IPR027796">
    <property type="entry name" value="OTT_1508_deam-like"/>
</dbReference>
<dbReference type="OrthoDB" id="4851849at2759"/>
<sequence>MAIFQWENIEQFIGLVNLLSLRNGGQVGPKTGKEEEEVQCSTNTEVSGGESDVRESKEDELKRRFLDKFAEAISNDKGDRHVAVCSVALRESRGDRCPDGNVKVSLLVSRNQDFEQEDKNFFGTLERLLAAIGATVSEQISTGLLAVEKELWEELVRYNQLRLDYHANSLRVNLQTFKADGCIPPHNDSRSPRGGDSEQRTFCDDCSTGLYSDASHGARVKCAQEHIRDLGNILSSRDDRATRRRLLAEHTYSLRHMKSLRVFLDSGPGALVGRKLISDIHWLGRLRSCYNTLVEAALNIPGFSRLSIVPVQNLSPRVCPSTLPTLADVMNCLGQTLNPTSVKRFIDERSSVTSAEHDFKQRQNKITRRHLSTHAELQLVLYILRTMEMKTVHGEIYPYIGCSKLSCFLCTIFLELWGQSGFAFRTRGSHGKIYALWSIPDVDGFHDDMVSGLNLALKKMRNLLLCELTNPVTLTAHVAESSAGVTDYSPRSSFIYQYHSALASRREFDFLRAHTRKSFVRSIDPVEGGKTHNMPGAFTPTEPPVCSGECENCEYKTSEDCSEYHSMCSYSGSVEESENYGISTALEHSEGPGLSGEYGDCDRHGMPGAFKSVKTPEPSGECEHCACETSRRCSKCLGPWLCSDRCENEWDYFGHTFRCAVGRPLDTADYLVRACRTGSLDDVDGDTAEDFGFAKFASARDLRRLFGLYVGLTRMGVRSRELHKWKMEGTLTENIIAKYEVIPERVRGVYYPWFRKNLVIFNSRDVQPDFLAIARPYLDPEDRNKEPHELVPEAKRKSFLLYSMLLNGYHPNPSLSDTVCKDLYFEFGFVTGIGSEGEEVLPWVYGFLISGCPFTMFWNAFQTNSLTALMDAKGLESVRKRVKHLGAFLKIKPNDCCPTVWYLRLFVHSPDVDPPPHVAVDYGFFNCKSVEEIFALKGVYKEVLESPMVDPMELHAACIQGKLYDFVCQHKPNLEQRFKGLMTNMYPLPGNVKWAGMRTENVLILDSTPEVAHNLLPAFKRQATRIFYVEK</sequence>
<accession>A0A0C3ND44</accession>
<dbReference type="Proteomes" id="UP000054217">
    <property type="component" value="Unassembled WGS sequence"/>
</dbReference>
<evidence type="ECO:0000256" key="1">
    <source>
        <dbReference type="SAM" id="MobiDB-lite"/>
    </source>
</evidence>
<dbReference type="Pfam" id="PF14441">
    <property type="entry name" value="OTT_1508_deam"/>
    <property type="match status" value="1"/>
</dbReference>
<gene>
    <name evidence="2" type="ORF">M404DRAFT_1004999</name>
</gene>
<protein>
    <recommendedName>
        <fullName evidence="4">MYND-type domain-containing protein</fullName>
    </recommendedName>
</protein>
<dbReference type="AlphaFoldDB" id="A0A0C3ND44"/>
<reference evidence="3" key="2">
    <citation type="submission" date="2015-01" db="EMBL/GenBank/DDBJ databases">
        <title>Evolutionary Origins and Diversification of the Mycorrhizal Mutualists.</title>
        <authorList>
            <consortium name="DOE Joint Genome Institute"/>
            <consortium name="Mycorrhizal Genomics Consortium"/>
            <person name="Kohler A."/>
            <person name="Kuo A."/>
            <person name="Nagy L.G."/>
            <person name="Floudas D."/>
            <person name="Copeland A."/>
            <person name="Barry K.W."/>
            <person name="Cichocki N."/>
            <person name="Veneault-Fourrey C."/>
            <person name="LaButti K."/>
            <person name="Lindquist E.A."/>
            <person name="Lipzen A."/>
            <person name="Lundell T."/>
            <person name="Morin E."/>
            <person name="Murat C."/>
            <person name="Riley R."/>
            <person name="Ohm R."/>
            <person name="Sun H."/>
            <person name="Tunlid A."/>
            <person name="Henrissat B."/>
            <person name="Grigoriev I.V."/>
            <person name="Hibbett D.S."/>
            <person name="Martin F."/>
        </authorList>
    </citation>
    <scope>NUCLEOTIDE SEQUENCE [LARGE SCALE GENOMIC DNA]</scope>
    <source>
        <strain evidence="3">Marx 270</strain>
    </source>
</reference>
<evidence type="ECO:0000313" key="3">
    <source>
        <dbReference type="Proteomes" id="UP000054217"/>
    </source>
</evidence>
<keyword evidence="3" id="KW-1185">Reference proteome</keyword>